<dbReference type="AlphaFoldDB" id="A0A2P2QKJ9"/>
<protein>
    <submittedName>
        <fullName evidence="1">Uncharacterized protein</fullName>
    </submittedName>
</protein>
<reference evidence="1" key="1">
    <citation type="submission" date="2018-02" db="EMBL/GenBank/DDBJ databases">
        <title>Rhizophora mucronata_Transcriptome.</title>
        <authorList>
            <person name="Meera S.P."/>
            <person name="Sreeshan A."/>
            <person name="Augustine A."/>
        </authorList>
    </citation>
    <scope>NUCLEOTIDE SEQUENCE</scope>
    <source>
        <tissue evidence="1">Leaf</tissue>
    </source>
</reference>
<name>A0A2P2QKJ9_RHIMU</name>
<evidence type="ECO:0000313" key="1">
    <source>
        <dbReference type="EMBL" id="MBX67511.1"/>
    </source>
</evidence>
<accession>A0A2P2QKJ9</accession>
<organism evidence="1">
    <name type="scientific">Rhizophora mucronata</name>
    <name type="common">Asiatic mangrove</name>
    <dbReference type="NCBI Taxonomy" id="61149"/>
    <lineage>
        <taxon>Eukaryota</taxon>
        <taxon>Viridiplantae</taxon>
        <taxon>Streptophyta</taxon>
        <taxon>Embryophyta</taxon>
        <taxon>Tracheophyta</taxon>
        <taxon>Spermatophyta</taxon>
        <taxon>Magnoliopsida</taxon>
        <taxon>eudicotyledons</taxon>
        <taxon>Gunneridae</taxon>
        <taxon>Pentapetalae</taxon>
        <taxon>rosids</taxon>
        <taxon>fabids</taxon>
        <taxon>Malpighiales</taxon>
        <taxon>Rhizophoraceae</taxon>
        <taxon>Rhizophora</taxon>
    </lineage>
</organism>
<proteinExistence type="predicted"/>
<dbReference type="EMBL" id="GGEC01087027">
    <property type="protein sequence ID" value="MBX67511.1"/>
    <property type="molecule type" value="Transcribed_RNA"/>
</dbReference>
<sequence length="24" mass="2794">MSFLTTYLDGQLASAYRIHELHIN</sequence>